<dbReference type="Proteomes" id="UP000016932">
    <property type="component" value="Unassembled WGS sequence"/>
</dbReference>
<protein>
    <submittedName>
        <fullName evidence="1">Uncharacterized protein</fullName>
    </submittedName>
</protein>
<evidence type="ECO:0000313" key="1">
    <source>
        <dbReference type="EMBL" id="EME77717.1"/>
    </source>
</evidence>
<reference evidence="1 2" key="1">
    <citation type="journal article" date="2012" name="PLoS Pathog.">
        <title>Diverse lifestyles and strategies of plant pathogenesis encoded in the genomes of eighteen Dothideomycetes fungi.</title>
        <authorList>
            <person name="Ohm R.A."/>
            <person name="Feau N."/>
            <person name="Henrissat B."/>
            <person name="Schoch C.L."/>
            <person name="Horwitz B.A."/>
            <person name="Barry K.W."/>
            <person name="Condon B.J."/>
            <person name="Copeland A.C."/>
            <person name="Dhillon B."/>
            <person name="Glaser F."/>
            <person name="Hesse C.N."/>
            <person name="Kosti I."/>
            <person name="LaButti K."/>
            <person name="Lindquist E.A."/>
            <person name="Lucas S."/>
            <person name="Salamov A.A."/>
            <person name="Bradshaw R.E."/>
            <person name="Ciuffetti L."/>
            <person name="Hamelin R.C."/>
            <person name="Kema G.H.J."/>
            <person name="Lawrence C."/>
            <person name="Scott J.A."/>
            <person name="Spatafora J.W."/>
            <person name="Turgeon B.G."/>
            <person name="de Wit P.J.G.M."/>
            <person name="Zhong S."/>
            <person name="Goodwin S.B."/>
            <person name="Grigoriev I.V."/>
        </authorList>
    </citation>
    <scope>NUCLEOTIDE SEQUENCE [LARGE SCALE GENOMIC DNA]</scope>
    <source>
        <strain evidence="1 2">CIRAD86</strain>
    </source>
</reference>
<dbReference type="RefSeq" id="XP_007931503.1">
    <property type="nucleotide sequence ID" value="XM_007933312.1"/>
</dbReference>
<dbReference type="EMBL" id="KB446564">
    <property type="protein sequence ID" value="EME77717.1"/>
    <property type="molecule type" value="Genomic_DNA"/>
</dbReference>
<dbReference type="AlphaFoldDB" id="M3AJT2"/>
<gene>
    <name evidence="1" type="ORF">MYCFIDRAFT_179216</name>
</gene>
<proteinExistence type="predicted"/>
<evidence type="ECO:0000313" key="2">
    <source>
        <dbReference type="Proteomes" id="UP000016932"/>
    </source>
</evidence>
<dbReference type="HOGENOM" id="CLU_774167_0_0_1"/>
<sequence>MLLSFDGRTDGVSTLVVLELLNATSVCGGCVKAIAVASGCCLSLTSRHDGLQCVSDGIRNRECRNQRKSTSSDSRMLRVAVDGLLGWAEECEAWVMRHAWRGECFVFNGCGPARRGSNRRKSRDDPDFTNVDMYVPRPVVPALTRAAGAEPLSDGALAAALRHVIRRRPFASRLRRCHHRHRSDCKVHGDDMNSSRSRGMPGINTVAVSLLGPRGPCAGTTWMCCAVMNMSPPRMPATRNPLDDRESPKHFANIAAGYRSPLPPPTLSTASRNSFSSSVLRCTSMAFAFSSRYYQLVNTETCNAAVPQQRGTLTFLRFVCYEVEIDNDYVDQPLDRYFLKRHALVPLSEISFAWMLVI</sequence>
<accession>M3AJT2</accession>
<dbReference type="GeneID" id="19334075"/>
<organism evidence="1 2">
    <name type="scientific">Pseudocercospora fijiensis (strain CIRAD86)</name>
    <name type="common">Black leaf streak disease fungus</name>
    <name type="synonym">Mycosphaerella fijiensis</name>
    <dbReference type="NCBI Taxonomy" id="383855"/>
    <lineage>
        <taxon>Eukaryota</taxon>
        <taxon>Fungi</taxon>
        <taxon>Dikarya</taxon>
        <taxon>Ascomycota</taxon>
        <taxon>Pezizomycotina</taxon>
        <taxon>Dothideomycetes</taxon>
        <taxon>Dothideomycetidae</taxon>
        <taxon>Mycosphaerellales</taxon>
        <taxon>Mycosphaerellaceae</taxon>
        <taxon>Pseudocercospora</taxon>
    </lineage>
</organism>
<keyword evidence="2" id="KW-1185">Reference proteome</keyword>
<name>M3AJT2_PSEFD</name>
<dbReference type="KEGG" id="pfj:MYCFIDRAFT_179216"/>
<dbReference type="VEuPathDB" id="FungiDB:MYCFIDRAFT_179216"/>